<dbReference type="PATRIC" id="fig|1489064.4.peg.4304"/>
<accession>A0A0H2MBS2</accession>
<dbReference type="Pfam" id="PF07883">
    <property type="entry name" value="Cupin_2"/>
    <property type="match status" value="1"/>
</dbReference>
<dbReference type="EMBL" id="LAQL01000009">
    <property type="protein sequence ID" value="KLN59974.1"/>
    <property type="molecule type" value="Genomic_DNA"/>
</dbReference>
<dbReference type="PANTHER" id="PTHR46797">
    <property type="entry name" value="HTH-TYPE TRANSCRIPTIONAL REGULATOR"/>
    <property type="match status" value="1"/>
</dbReference>
<proteinExistence type="predicted"/>
<dbReference type="OrthoDB" id="9805356at2"/>
<dbReference type="InterPro" id="IPR013096">
    <property type="entry name" value="Cupin_2"/>
</dbReference>
<organism evidence="3 4">
    <name type="scientific">Kiloniella spongiae</name>
    <dbReference type="NCBI Taxonomy" id="1489064"/>
    <lineage>
        <taxon>Bacteria</taxon>
        <taxon>Pseudomonadati</taxon>
        <taxon>Pseudomonadota</taxon>
        <taxon>Alphaproteobacteria</taxon>
        <taxon>Rhodospirillales</taxon>
        <taxon>Kiloniellaceae</taxon>
        <taxon>Kiloniella</taxon>
    </lineage>
</organism>
<sequence>MPSKETPRIVEPKATISGAERTLEPLKLGTRLRDVRKNKNWTLEEASKRTGLARSTLSKIENDQMSPTFEVVQKLVTGMEIDIPQLFTKGDLQTNVGRRTVTRKNEGKEHPTATYQHELLCTEIINKRMIPFKSTIRARSMDDFGELVRHNGEEFLYVLEGELTFYSEFYEPISLSEGDSLYYDSGMGHACISTSPQDAIIIWVSTPHLY</sequence>
<dbReference type="InterPro" id="IPR001387">
    <property type="entry name" value="Cro/C1-type_HTH"/>
</dbReference>
<dbReference type="GO" id="GO:0003700">
    <property type="term" value="F:DNA-binding transcription factor activity"/>
    <property type="evidence" value="ECO:0007669"/>
    <property type="project" value="TreeGrafter"/>
</dbReference>
<protein>
    <submittedName>
        <fullName evidence="3">Transcriptional regulator</fullName>
    </submittedName>
</protein>
<dbReference type="GO" id="GO:0003677">
    <property type="term" value="F:DNA binding"/>
    <property type="evidence" value="ECO:0007669"/>
    <property type="project" value="UniProtKB-KW"/>
</dbReference>
<dbReference type="GO" id="GO:0005829">
    <property type="term" value="C:cytosol"/>
    <property type="evidence" value="ECO:0007669"/>
    <property type="project" value="TreeGrafter"/>
</dbReference>
<reference evidence="3 4" key="1">
    <citation type="submission" date="2015-03" db="EMBL/GenBank/DDBJ databases">
        <title>Genome Sequence of Kiloniella spongiae MEBiC09566, isolated from a marine sponge.</title>
        <authorList>
            <person name="Shao Z."/>
            <person name="Wang L."/>
            <person name="Li X."/>
        </authorList>
    </citation>
    <scope>NUCLEOTIDE SEQUENCE [LARGE SCALE GENOMIC DNA]</scope>
    <source>
        <strain evidence="3 4">MEBiC09566</strain>
    </source>
</reference>
<evidence type="ECO:0000313" key="3">
    <source>
        <dbReference type="EMBL" id="KLN59974.1"/>
    </source>
</evidence>
<comment type="caution">
    <text evidence="3">The sequence shown here is derived from an EMBL/GenBank/DDBJ whole genome shotgun (WGS) entry which is preliminary data.</text>
</comment>
<dbReference type="Gene3D" id="1.10.260.40">
    <property type="entry name" value="lambda repressor-like DNA-binding domains"/>
    <property type="match status" value="1"/>
</dbReference>
<gene>
    <name evidence="3" type="ORF">WH96_14785</name>
</gene>
<evidence type="ECO:0000313" key="4">
    <source>
        <dbReference type="Proteomes" id="UP000035444"/>
    </source>
</evidence>
<feature type="domain" description="HTH cro/C1-type" evidence="2">
    <location>
        <begin position="32"/>
        <end position="86"/>
    </location>
</feature>
<dbReference type="InterPro" id="IPR011051">
    <property type="entry name" value="RmlC_Cupin_sf"/>
</dbReference>
<name>A0A0H2MBS2_9PROT</name>
<evidence type="ECO:0000256" key="1">
    <source>
        <dbReference type="ARBA" id="ARBA00023125"/>
    </source>
</evidence>
<dbReference type="STRING" id="1489064.WH96_14785"/>
<evidence type="ECO:0000259" key="2">
    <source>
        <dbReference type="PROSITE" id="PS50943"/>
    </source>
</evidence>
<dbReference type="InterPro" id="IPR050807">
    <property type="entry name" value="TransReg_Diox_bact_type"/>
</dbReference>
<dbReference type="AlphaFoldDB" id="A0A0H2MBS2"/>
<dbReference type="PANTHER" id="PTHR46797:SF20">
    <property type="entry name" value="BLR4304 PROTEIN"/>
    <property type="match status" value="1"/>
</dbReference>
<dbReference type="Pfam" id="PF01381">
    <property type="entry name" value="HTH_3"/>
    <property type="match status" value="1"/>
</dbReference>
<dbReference type="CDD" id="cd02209">
    <property type="entry name" value="cupin_XRE_C"/>
    <property type="match status" value="1"/>
</dbReference>
<keyword evidence="1" id="KW-0238">DNA-binding</keyword>
<dbReference type="SMART" id="SM00530">
    <property type="entry name" value="HTH_XRE"/>
    <property type="match status" value="1"/>
</dbReference>
<dbReference type="RefSeq" id="WP_047764963.1">
    <property type="nucleotide sequence ID" value="NZ_LAQL01000009.1"/>
</dbReference>
<keyword evidence="4" id="KW-1185">Reference proteome</keyword>
<dbReference type="SUPFAM" id="SSF51182">
    <property type="entry name" value="RmlC-like cupins"/>
    <property type="match status" value="1"/>
</dbReference>
<dbReference type="Gene3D" id="2.60.120.10">
    <property type="entry name" value="Jelly Rolls"/>
    <property type="match status" value="1"/>
</dbReference>
<dbReference type="SUPFAM" id="SSF47413">
    <property type="entry name" value="lambda repressor-like DNA-binding domains"/>
    <property type="match status" value="1"/>
</dbReference>
<dbReference type="Proteomes" id="UP000035444">
    <property type="component" value="Unassembled WGS sequence"/>
</dbReference>
<dbReference type="InterPro" id="IPR014710">
    <property type="entry name" value="RmlC-like_jellyroll"/>
</dbReference>
<dbReference type="PROSITE" id="PS50943">
    <property type="entry name" value="HTH_CROC1"/>
    <property type="match status" value="1"/>
</dbReference>
<dbReference type="InterPro" id="IPR010982">
    <property type="entry name" value="Lambda_DNA-bd_dom_sf"/>
</dbReference>
<dbReference type="CDD" id="cd00093">
    <property type="entry name" value="HTH_XRE"/>
    <property type="match status" value="1"/>
</dbReference>